<dbReference type="GO" id="GO:0009055">
    <property type="term" value="F:electron transfer activity"/>
    <property type="evidence" value="ECO:0007669"/>
    <property type="project" value="InterPro"/>
</dbReference>
<evidence type="ECO:0000256" key="7">
    <source>
        <dbReference type="ARBA" id="ARBA00031244"/>
    </source>
</evidence>
<organism evidence="10 11">
    <name type="scientific">Colwellia psychrerythraea (strain 34H / ATCC BAA-681)</name>
    <name type="common">Vibrio psychroerythus</name>
    <dbReference type="NCBI Taxonomy" id="167879"/>
    <lineage>
        <taxon>Bacteria</taxon>
        <taxon>Pseudomonadati</taxon>
        <taxon>Pseudomonadota</taxon>
        <taxon>Gammaproteobacteria</taxon>
        <taxon>Alteromonadales</taxon>
        <taxon>Colwelliaceae</taxon>
        <taxon>Colwellia</taxon>
    </lineage>
</organism>
<dbReference type="SUPFAM" id="SSF46626">
    <property type="entry name" value="Cytochrome c"/>
    <property type="match status" value="2"/>
</dbReference>
<comment type="PTM">
    <text evidence="8">Binds 1 heme c group covalently per subunit.</text>
</comment>
<evidence type="ECO:0000256" key="1">
    <source>
        <dbReference type="ARBA" id="ARBA00021020"/>
    </source>
</evidence>
<feature type="binding site" description="covalent" evidence="8">
    <location>
        <position position="209"/>
    </location>
    <ligand>
        <name>heme c</name>
        <dbReference type="ChEBI" id="CHEBI:61717"/>
    </ligand>
</feature>
<name>Q47UF4_COLP3</name>
<feature type="binding site" description="covalent" evidence="8">
    <location>
        <position position="164"/>
    </location>
    <ligand>
        <name>heme c</name>
        <dbReference type="ChEBI" id="CHEBI:61717"/>
    </ligand>
</feature>
<keyword evidence="3 8" id="KW-0349">Heme</keyword>
<gene>
    <name evidence="10" type="ordered locus">CPS_4930</name>
</gene>
<evidence type="ECO:0000313" key="11">
    <source>
        <dbReference type="Proteomes" id="UP000000547"/>
    </source>
</evidence>
<keyword evidence="2" id="KW-0813">Transport</keyword>
<dbReference type="HOGENOM" id="CLU_1325412_0_0_6"/>
<dbReference type="PRINTS" id="PR00606">
    <property type="entry name" value="CYTCHROMECID"/>
</dbReference>
<feature type="binding site" description="covalent" evidence="8">
    <location>
        <position position="160"/>
    </location>
    <ligand>
        <name>heme c</name>
        <dbReference type="ChEBI" id="CHEBI:61717"/>
    </ligand>
</feature>
<accession>Q47UF4</accession>
<dbReference type="AlphaFoldDB" id="Q47UF4"/>
<evidence type="ECO:0000256" key="2">
    <source>
        <dbReference type="ARBA" id="ARBA00022448"/>
    </source>
</evidence>
<keyword evidence="6 8" id="KW-0408">Iron</keyword>
<evidence type="ECO:0000256" key="5">
    <source>
        <dbReference type="ARBA" id="ARBA00022982"/>
    </source>
</evidence>
<keyword evidence="4 8" id="KW-0479">Metal-binding</keyword>
<protein>
    <recommendedName>
        <fullName evidence="1">Cytochrome c-551</fullName>
    </recommendedName>
    <alternativeName>
        <fullName evidence="7">Cytochrome c551</fullName>
    </alternativeName>
</protein>
<feature type="domain" description="Cytochrome c" evidence="9">
    <location>
        <begin position="141"/>
        <end position="229"/>
    </location>
</feature>
<dbReference type="Proteomes" id="UP000000547">
    <property type="component" value="Chromosome"/>
</dbReference>
<evidence type="ECO:0000256" key="6">
    <source>
        <dbReference type="ARBA" id="ARBA00023004"/>
    </source>
</evidence>
<evidence type="ECO:0000256" key="8">
    <source>
        <dbReference type="PIRSR" id="PIRSR602324-1"/>
    </source>
</evidence>
<evidence type="ECO:0000256" key="3">
    <source>
        <dbReference type="ARBA" id="ARBA00022617"/>
    </source>
</evidence>
<dbReference type="InterPro" id="IPR002324">
    <property type="entry name" value="Cyt_c_ID"/>
</dbReference>
<dbReference type="KEGG" id="cps:CPS_4930"/>
<dbReference type="EMBL" id="CP000083">
    <property type="protein sequence ID" value="AAZ28767.1"/>
    <property type="molecule type" value="Genomic_DNA"/>
</dbReference>
<evidence type="ECO:0000313" key="10">
    <source>
        <dbReference type="EMBL" id="AAZ28767.1"/>
    </source>
</evidence>
<sequence length="229" mass="24049">MSNNKSLTTLLSSSFIGSLLTIVVLAGISPPVSQAYAAVETTIKKITLPASTITLPKSTLPGYNLALQKCTICHSVDYIHHQPPGMDQKAWTSAVLKMQHSYGAPLSESDINSIGAYLSVVYGSAKADDPTIISASQSPISTPASGEALDVQVLLTSNGCSGCHDINKTIVGPAFKAIAKKYKSDTGAISKLVVSIRNGGTGKWGNMAMPPMNVNEKQAQALAEFILQQ</sequence>
<evidence type="ECO:0000256" key="4">
    <source>
        <dbReference type="ARBA" id="ARBA00022723"/>
    </source>
</evidence>
<dbReference type="InterPro" id="IPR009056">
    <property type="entry name" value="Cyt_c-like_dom"/>
</dbReference>
<dbReference type="Pfam" id="PF00034">
    <property type="entry name" value="Cytochrom_C"/>
    <property type="match status" value="1"/>
</dbReference>
<dbReference type="InterPro" id="IPR036909">
    <property type="entry name" value="Cyt_c-like_dom_sf"/>
</dbReference>
<reference evidence="10" key="1">
    <citation type="journal article" date="2005" name="Proc. Natl. Acad. Sci. U.S.A.">
        <title>The psychrophilic lifestyle as revealed by the genome sequence of Colwellia psychrerythraea 34H through genomic and proteomic analyses.</title>
        <authorList>
            <person name="Methe B.A."/>
            <person name="Nelson K.E."/>
            <person name="Deming J.W."/>
            <person name="Momen B."/>
            <person name="Melamud E."/>
            <person name="Zhang X."/>
            <person name="Moult J."/>
            <person name="Madupu R."/>
            <person name="Nelson W.C."/>
            <person name="Dodson R.J."/>
            <person name="Brinkac L.M."/>
            <person name="Daugherty S.C."/>
            <person name="Durkin A.S."/>
            <person name="DeBoy R.T."/>
            <person name="Kolonay J.F."/>
            <person name="Sullivan S.A."/>
            <person name="Zhou L."/>
            <person name="Davidsen T.M."/>
            <person name="Wu M."/>
            <person name="Huston A.L."/>
            <person name="Lewis M."/>
            <person name="Weaver B."/>
            <person name="Weidman J.F."/>
            <person name="Khouri H."/>
            <person name="Utterback T.R."/>
            <person name="Feldblyum T.V."/>
            <person name="Fraser C.M."/>
        </authorList>
    </citation>
    <scope>NUCLEOTIDE SEQUENCE [LARGE SCALE GENOMIC DNA]</scope>
    <source>
        <strain evidence="10">34H</strain>
    </source>
</reference>
<dbReference type="STRING" id="167879.CPS_4930"/>
<dbReference type="PROSITE" id="PS51007">
    <property type="entry name" value="CYTC"/>
    <property type="match status" value="1"/>
</dbReference>
<dbReference type="RefSeq" id="WP_011045649.1">
    <property type="nucleotide sequence ID" value="NC_003910.7"/>
</dbReference>
<dbReference type="GO" id="GO:0005506">
    <property type="term" value="F:iron ion binding"/>
    <property type="evidence" value="ECO:0007669"/>
    <property type="project" value="InterPro"/>
</dbReference>
<dbReference type="GO" id="GO:0020037">
    <property type="term" value="F:heme binding"/>
    <property type="evidence" value="ECO:0007669"/>
    <property type="project" value="InterPro"/>
</dbReference>
<dbReference type="Gene3D" id="1.10.760.10">
    <property type="entry name" value="Cytochrome c-like domain"/>
    <property type="match status" value="2"/>
</dbReference>
<evidence type="ECO:0000259" key="9">
    <source>
        <dbReference type="PROSITE" id="PS51007"/>
    </source>
</evidence>
<proteinExistence type="predicted"/>
<keyword evidence="5" id="KW-0249">Electron transport</keyword>